<sequence>MHQAGSSSDGAGLEPEVPDDTKGKSIDTHEGTSLKPGVPDLSKVDSLDSEYESWGVSDDDDNDDDQQGDDERTKFDDVKSVDLNKTDDEKETQEDVFIHTPDDYVPTDDETDDLKDVELADEGKGDDEMTNADKVNVELKEVNQEVVASSSPSVSSNYGSIFLNLDNISSVKTEIISMLDVQVQHENPSIQTSSLLTITVSVIPEPLVIKPIC</sequence>
<reference evidence="2" key="2">
    <citation type="submission" date="2022-01" db="EMBL/GenBank/DDBJ databases">
        <authorList>
            <person name="Yamashiro T."/>
            <person name="Shiraishi A."/>
            <person name="Satake H."/>
            <person name="Nakayama K."/>
        </authorList>
    </citation>
    <scope>NUCLEOTIDE SEQUENCE</scope>
</reference>
<proteinExistence type="predicted"/>
<evidence type="ECO:0000256" key="1">
    <source>
        <dbReference type="SAM" id="MobiDB-lite"/>
    </source>
</evidence>
<feature type="compositionally biased region" description="Acidic residues" evidence="1">
    <location>
        <begin position="47"/>
        <end position="68"/>
    </location>
</feature>
<feature type="compositionally biased region" description="Basic and acidic residues" evidence="1">
    <location>
        <begin position="19"/>
        <end position="32"/>
    </location>
</feature>
<comment type="caution">
    <text evidence="2">The sequence shown here is derived from an EMBL/GenBank/DDBJ whole genome shotgun (WGS) entry which is preliminary data.</text>
</comment>
<evidence type="ECO:0000313" key="3">
    <source>
        <dbReference type="Proteomes" id="UP001151760"/>
    </source>
</evidence>
<feature type="region of interest" description="Disordered" evidence="1">
    <location>
        <begin position="1"/>
        <end position="111"/>
    </location>
</feature>
<protein>
    <submittedName>
        <fullName evidence="2">Uncharacterized protein</fullName>
    </submittedName>
</protein>
<keyword evidence="3" id="KW-1185">Reference proteome</keyword>
<evidence type="ECO:0000313" key="2">
    <source>
        <dbReference type="EMBL" id="GJT87464.1"/>
    </source>
</evidence>
<accession>A0ABQ5HJA0</accession>
<organism evidence="2 3">
    <name type="scientific">Tanacetum coccineum</name>
    <dbReference type="NCBI Taxonomy" id="301880"/>
    <lineage>
        <taxon>Eukaryota</taxon>
        <taxon>Viridiplantae</taxon>
        <taxon>Streptophyta</taxon>
        <taxon>Embryophyta</taxon>
        <taxon>Tracheophyta</taxon>
        <taxon>Spermatophyta</taxon>
        <taxon>Magnoliopsida</taxon>
        <taxon>eudicotyledons</taxon>
        <taxon>Gunneridae</taxon>
        <taxon>Pentapetalae</taxon>
        <taxon>asterids</taxon>
        <taxon>campanulids</taxon>
        <taxon>Asterales</taxon>
        <taxon>Asteraceae</taxon>
        <taxon>Asteroideae</taxon>
        <taxon>Anthemideae</taxon>
        <taxon>Anthemidinae</taxon>
        <taxon>Tanacetum</taxon>
    </lineage>
</organism>
<reference evidence="2" key="1">
    <citation type="journal article" date="2022" name="Int. J. Mol. Sci.">
        <title>Draft Genome of Tanacetum Coccineum: Genomic Comparison of Closely Related Tanacetum-Family Plants.</title>
        <authorList>
            <person name="Yamashiro T."/>
            <person name="Shiraishi A."/>
            <person name="Nakayama K."/>
            <person name="Satake H."/>
        </authorList>
    </citation>
    <scope>NUCLEOTIDE SEQUENCE</scope>
</reference>
<dbReference type="Proteomes" id="UP001151760">
    <property type="component" value="Unassembled WGS sequence"/>
</dbReference>
<feature type="compositionally biased region" description="Basic and acidic residues" evidence="1">
    <location>
        <begin position="69"/>
        <end position="88"/>
    </location>
</feature>
<name>A0ABQ5HJA0_9ASTR</name>
<gene>
    <name evidence="2" type="ORF">Tco_1069181</name>
</gene>
<dbReference type="EMBL" id="BQNB010019640">
    <property type="protein sequence ID" value="GJT87464.1"/>
    <property type="molecule type" value="Genomic_DNA"/>
</dbReference>